<evidence type="ECO:0000313" key="6">
    <source>
        <dbReference type="Proteomes" id="UP000309893"/>
    </source>
</evidence>
<protein>
    <recommendedName>
        <fullName evidence="4">HTH luxR-type domain-containing protein</fullName>
    </recommendedName>
</protein>
<evidence type="ECO:0000259" key="4">
    <source>
        <dbReference type="PROSITE" id="PS50043"/>
    </source>
</evidence>
<dbReference type="PRINTS" id="PR00038">
    <property type="entry name" value="HTHLUXR"/>
</dbReference>
<dbReference type="Gene3D" id="1.10.10.10">
    <property type="entry name" value="Winged helix-like DNA-binding domain superfamily/Winged helix DNA-binding domain"/>
    <property type="match status" value="1"/>
</dbReference>
<dbReference type="SUPFAM" id="SSF46894">
    <property type="entry name" value="C-terminal effector domain of the bipartite response regulators"/>
    <property type="match status" value="1"/>
</dbReference>
<evidence type="ECO:0000256" key="2">
    <source>
        <dbReference type="ARBA" id="ARBA00023125"/>
    </source>
</evidence>
<dbReference type="InterPro" id="IPR029016">
    <property type="entry name" value="GAF-like_dom_sf"/>
</dbReference>
<dbReference type="PROSITE" id="PS50043">
    <property type="entry name" value="HTH_LUXR_2"/>
    <property type="match status" value="1"/>
</dbReference>
<reference evidence="5 6" key="1">
    <citation type="submission" date="2019-04" db="EMBL/GenBank/DDBJ databases">
        <title>Microbes associate with the intestines of laboratory mice.</title>
        <authorList>
            <person name="Navarre W."/>
            <person name="Wong E."/>
            <person name="Huang K."/>
            <person name="Tropini C."/>
            <person name="Ng K."/>
            <person name="Yu B."/>
        </authorList>
    </citation>
    <scope>NUCLEOTIDE SEQUENCE [LARGE SCALE GENOMIC DNA]</scope>
    <source>
        <strain evidence="5 6">NM46_B2-13</strain>
    </source>
</reference>
<dbReference type="GO" id="GO:0006355">
    <property type="term" value="P:regulation of DNA-templated transcription"/>
    <property type="evidence" value="ECO:0007669"/>
    <property type="project" value="InterPro"/>
</dbReference>
<comment type="caution">
    <text evidence="5">The sequence shown here is derived from an EMBL/GenBank/DDBJ whole genome shotgun (WGS) entry which is preliminary data.</text>
</comment>
<dbReference type="Pfam" id="PF00196">
    <property type="entry name" value="GerE"/>
    <property type="match status" value="1"/>
</dbReference>
<organism evidence="5 6">
    <name type="scientific">Microbacterium laevaniformans</name>
    <dbReference type="NCBI Taxonomy" id="36807"/>
    <lineage>
        <taxon>Bacteria</taxon>
        <taxon>Bacillati</taxon>
        <taxon>Actinomycetota</taxon>
        <taxon>Actinomycetes</taxon>
        <taxon>Micrococcales</taxon>
        <taxon>Microbacteriaceae</taxon>
        <taxon>Microbacterium</taxon>
    </lineage>
</organism>
<dbReference type="PANTHER" id="PTHR44688:SF16">
    <property type="entry name" value="DNA-BINDING TRANSCRIPTIONAL ACTIVATOR DEVR_DOSR"/>
    <property type="match status" value="1"/>
</dbReference>
<evidence type="ECO:0000256" key="3">
    <source>
        <dbReference type="ARBA" id="ARBA00023163"/>
    </source>
</evidence>
<dbReference type="AlphaFoldDB" id="A0A4S2DCI2"/>
<dbReference type="SMART" id="SM00421">
    <property type="entry name" value="HTH_LUXR"/>
    <property type="match status" value="1"/>
</dbReference>
<dbReference type="InterPro" id="IPR000792">
    <property type="entry name" value="Tscrpt_reg_LuxR_C"/>
</dbReference>
<dbReference type="Gene3D" id="3.30.450.40">
    <property type="match status" value="1"/>
</dbReference>
<evidence type="ECO:0000313" key="5">
    <source>
        <dbReference type="EMBL" id="TGY38423.1"/>
    </source>
</evidence>
<sequence length="271" mass="29520">MITRETSRDDRDILMEAANGVRAATGAEVVFGGFRSGQGIRVSATVGALTGSLTSILVHPAQGLGGRSWETRRPFMTADYARAAEISHDFDAQILGEGIRQLTLVPIVVSSRVVGLLYAGRRTSVLPPLELEPLGRAARLLAQELRVRDLVDERLQEHRAAERLDHSYGQALAELREQVEAVAASTTDAETSARLRRLIAPAAPTDQAEPLTPRQREVLTLVASGLNNTQIGTRLGLSELTVKSYLRTVMARFSSRTRHDAVIQARRLGLL</sequence>
<keyword evidence="2" id="KW-0238">DNA-binding</keyword>
<dbReference type="InterPro" id="IPR003018">
    <property type="entry name" value="GAF"/>
</dbReference>
<dbReference type="GO" id="GO:0003677">
    <property type="term" value="F:DNA binding"/>
    <property type="evidence" value="ECO:0007669"/>
    <property type="project" value="UniProtKB-KW"/>
</dbReference>
<gene>
    <name evidence="5" type="ORF">E5344_04090</name>
</gene>
<keyword evidence="3" id="KW-0804">Transcription</keyword>
<dbReference type="Pfam" id="PF01590">
    <property type="entry name" value="GAF"/>
    <property type="match status" value="1"/>
</dbReference>
<dbReference type="SUPFAM" id="SSF55781">
    <property type="entry name" value="GAF domain-like"/>
    <property type="match status" value="1"/>
</dbReference>
<dbReference type="RefSeq" id="WP_135948790.1">
    <property type="nucleotide sequence ID" value="NZ_SRYO01000002.1"/>
</dbReference>
<proteinExistence type="predicted"/>
<feature type="domain" description="HTH luxR-type" evidence="4">
    <location>
        <begin position="204"/>
        <end position="269"/>
    </location>
</feature>
<dbReference type="CDD" id="cd06170">
    <property type="entry name" value="LuxR_C_like"/>
    <property type="match status" value="1"/>
</dbReference>
<evidence type="ECO:0000256" key="1">
    <source>
        <dbReference type="ARBA" id="ARBA00023015"/>
    </source>
</evidence>
<dbReference type="Proteomes" id="UP000309893">
    <property type="component" value="Unassembled WGS sequence"/>
</dbReference>
<dbReference type="PANTHER" id="PTHR44688">
    <property type="entry name" value="DNA-BINDING TRANSCRIPTIONAL ACTIVATOR DEVR_DOSR"/>
    <property type="match status" value="1"/>
</dbReference>
<keyword evidence="1" id="KW-0805">Transcription regulation</keyword>
<dbReference type="OrthoDB" id="4069167at2"/>
<dbReference type="EMBL" id="SRYO01000002">
    <property type="protein sequence ID" value="TGY38423.1"/>
    <property type="molecule type" value="Genomic_DNA"/>
</dbReference>
<dbReference type="InterPro" id="IPR036388">
    <property type="entry name" value="WH-like_DNA-bd_sf"/>
</dbReference>
<name>A0A4S2DCI2_9MICO</name>
<dbReference type="InterPro" id="IPR016032">
    <property type="entry name" value="Sig_transdc_resp-reg_C-effctor"/>
</dbReference>
<accession>A0A4S2DCI2</accession>